<dbReference type="KEGG" id="rmp:119161708"/>
<dbReference type="Gene3D" id="1.10.150.440">
    <property type="match status" value="1"/>
</dbReference>
<sequence length="108" mass="12265">MKTYLCLLLVAFLCVDWAQTNKLPRICELDDKDHDFLITCVKEKSETEVMTKLTAVMKALHCGEDMKCGIKKACTEFQGSLVKVGQGIFLNEDVLKIRELFTSCLDKQ</sequence>
<dbReference type="VEuPathDB" id="VectorBase:LOC119161708"/>
<reference evidence="2" key="1">
    <citation type="submission" date="2019-09" db="EMBL/GenBank/DDBJ databases">
        <title>Organ-specific transcriptomic study of the physiology of the cattle tick, Rhipicephalus microplus.</title>
        <authorList>
            <person name="Tirloni L."/>
            <person name="Braz G."/>
            <person name="Gandara A.C.P."/>
            <person name="Sabadin G.A."/>
            <person name="da Silva R.M."/>
            <person name="Guizzo M.G."/>
            <person name="Machado J.A."/>
            <person name="Costa E.P."/>
            <person name="Gomes H.F."/>
            <person name="Moraes J."/>
            <person name="Mota M.B.S."/>
            <person name="Mesquita R.D."/>
            <person name="Alvarenga P.H."/>
            <person name="Alves F."/>
            <person name="Seixas A."/>
            <person name="da Fonseca R.N."/>
            <person name="Fogaca A."/>
            <person name="Logullo C."/>
            <person name="Tanaka A."/>
            <person name="Daffre S."/>
            <person name="Termignoni C."/>
            <person name="Vaz I.S.Jr."/>
            <person name="Oliveira P.L."/>
            <person name="Ribeiro J.M."/>
        </authorList>
    </citation>
    <scope>NUCLEOTIDE SEQUENCE</scope>
    <source>
        <strain evidence="2">Porto Alegre</strain>
    </source>
</reference>
<keyword evidence="1" id="KW-0732">Signal</keyword>
<dbReference type="EMBL" id="GHWJ01007730">
    <property type="protein sequence ID" value="NOV40467.1"/>
    <property type="molecule type" value="Transcribed_RNA"/>
</dbReference>
<proteinExistence type="predicted"/>
<dbReference type="OMA" id="KACTEFQ"/>
<protein>
    <submittedName>
        <fullName evidence="2">Putative microplusin</fullName>
    </submittedName>
</protein>
<feature type="signal peptide" evidence="1">
    <location>
        <begin position="1"/>
        <end position="20"/>
    </location>
</feature>
<dbReference type="RefSeq" id="XP_037270134.1">
    <property type="nucleotide sequence ID" value="XM_037414237.2"/>
</dbReference>
<dbReference type="OrthoDB" id="6495049at2759"/>
<feature type="chain" id="PRO_5026775606" evidence="1">
    <location>
        <begin position="21"/>
        <end position="108"/>
    </location>
</feature>
<name>A0A6M2D5H0_RHIMP</name>
<dbReference type="GeneID" id="119161708"/>
<accession>A0A6M2D5H0</accession>
<dbReference type="AlphaFoldDB" id="A0A6M2D5H0"/>
<organism evidence="2">
    <name type="scientific">Rhipicephalus microplus</name>
    <name type="common">Cattle tick</name>
    <name type="synonym">Boophilus microplus</name>
    <dbReference type="NCBI Taxonomy" id="6941"/>
    <lineage>
        <taxon>Eukaryota</taxon>
        <taxon>Metazoa</taxon>
        <taxon>Ecdysozoa</taxon>
        <taxon>Arthropoda</taxon>
        <taxon>Chelicerata</taxon>
        <taxon>Arachnida</taxon>
        <taxon>Acari</taxon>
        <taxon>Parasitiformes</taxon>
        <taxon>Ixodida</taxon>
        <taxon>Ixodoidea</taxon>
        <taxon>Ixodidae</taxon>
        <taxon>Rhipicephalinae</taxon>
        <taxon>Rhipicephalus</taxon>
        <taxon>Boophilus</taxon>
    </lineage>
</organism>
<evidence type="ECO:0000256" key="1">
    <source>
        <dbReference type="SAM" id="SignalP"/>
    </source>
</evidence>
<evidence type="ECO:0000313" key="2">
    <source>
        <dbReference type="EMBL" id="NOV40467.1"/>
    </source>
</evidence>